<comment type="caution">
    <text evidence="3">The sequence shown here is derived from an EMBL/GenBank/DDBJ whole genome shotgun (WGS) entry which is preliminary data.</text>
</comment>
<evidence type="ECO:0000313" key="4">
    <source>
        <dbReference type="Proteomes" id="UP001159427"/>
    </source>
</evidence>
<feature type="region of interest" description="Disordered" evidence="2">
    <location>
        <begin position="523"/>
        <end position="559"/>
    </location>
</feature>
<accession>A0ABN8N4M2</accession>
<dbReference type="Proteomes" id="UP001159427">
    <property type="component" value="Unassembled WGS sequence"/>
</dbReference>
<feature type="compositionally biased region" description="Polar residues" evidence="2">
    <location>
        <begin position="367"/>
        <end position="385"/>
    </location>
</feature>
<keyword evidence="1" id="KW-0175">Coiled coil</keyword>
<reference evidence="3 4" key="1">
    <citation type="submission" date="2022-05" db="EMBL/GenBank/DDBJ databases">
        <authorList>
            <consortium name="Genoscope - CEA"/>
            <person name="William W."/>
        </authorList>
    </citation>
    <scope>NUCLEOTIDE SEQUENCE [LARGE SCALE GENOMIC DNA]</scope>
</reference>
<feature type="compositionally biased region" description="Polar residues" evidence="2">
    <location>
        <begin position="275"/>
        <end position="303"/>
    </location>
</feature>
<evidence type="ECO:0000256" key="2">
    <source>
        <dbReference type="SAM" id="MobiDB-lite"/>
    </source>
</evidence>
<feature type="region of interest" description="Disordered" evidence="2">
    <location>
        <begin position="367"/>
        <end position="390"/>
    </location>
</feature>
<feature type="region of interest" description="Disordered" evidence="2">
    <location>
        <begin position="247"/>
        <end position="321"/>
    </location>
</feature>
<evidence type="ECO:0000256" key="1">
    <source>
        <dbReference type="SAM" id="Coils"/>
    </source>
</evidence>
<protein>
    <submittedName>
        <fullName evidence="3">Uncharacterized protein</fullName>
    </submittedName>
</protein>
<keyword evidence="4" id="KW-1185">Reference proteome</keyword>
<feature type="compositionally biased region" description="Polar residues" evidence="2">
    <location>
        <begin position="525"/>
        <end position="541"/>
    </location>
</feature>
<gene>
    <name evidence="3" type="ORF">PEVE_00040521</name>
</gene>
<evidence type="ECO:0000313" key="3">
    <source>
        <dbReference type="EMBL" id="CAH3042917.1"/>
    </source>
</evidence>
<feature type="coiled-coil region" evidence="1">
    <location>
        <begin position="69"/>
        <end position="194"/>
    </location>
</feature>
<organism evidence="3 4">
    <name type="scientific">Porites evermanni</name>
    <dbReference type="NCBI Taxonomy" id="104178"/>
    <lineage>
        <taxon>Eukaryota</taxon>
        <taxon>Metazoa</taxon>
        <taxon>Cnidaria</taxon>
        <taxon>Anthozoa</taxon>
        <taxon>Hexacorallia</taxon>
        <taxon>Scleractinia</taxon>
        <taxon>Fungiina</taxon>
        <taxon>Poritidae</taxon>
        <taxon>Porites</taxon>
    </lineage>
</organism>
<sequence>TKLVTVCNVKTKTKTHVVPAAKNCLILKMQVSDLGSPVSPQNLLAEHRQSSPEIDRLIQKAEFENLEQVKLIETERQRYAALLRQVEEKTRQVEELEKSTTQLDEEAKQLHKQFTQNREICERLENNAVLEKYQAIWETYKTKYESNENAKELAKIKRDTMQEKEQLEEIRSTVQQLETGISSMETEKKKIQETIKNGLRSAIPPFIVSLFTIQDISPRLYSLTTRRAQLNLETRKTVDNIQEVNTKVKHSREEQTRMGRHQNKSQEEVPIIETPETSTGIPVGTSFQLEGHSSSNTKQPQSDKNMDAEQSTEEDIAIQQQQQEILVSERPVSQMQQLPMLISSQQSSKTITEDQVVQTSRIAHSECHPQQLQISHNQPSCSPQNMDEETTFPCTPTTAHQQNSGFVPTSEATNSPFNFEIHSNFIQQLRKSPGDGFLFQSRPMFDNSVEGDKEQANRENTNFLFNLQEVENFPTGSGADQFPVSRQNSNLFGSPVSGESRAGDGLFGTNPSTFNGCSIFGDPSPIQSNQQQAVTGPTEFSFSFGAKSPDDENSTLNRPAAFSLF</sequence>
<dbReference type="EMBL" id="CALNXI010000740">
    <property type="protein sequence ID" value="CAH3042917.1"/>
    <property type="molecule type" value="Genomic_DNA"/>
</dbReference>
<name>A0ABN8N4M2_9CNID</name>
<feature type="non-terminal residue" evidence="3">
    <location>
        <position position="1"/>
    </location>
</feature>
<proteinExistence type="predicted"/>